<sequence>MSLGSRLQIRRWLGPCVGVRRVLSSLPSEDRRSLDLQCITCSSAAWLCSPLLTVLSIARKTWVKAALKPPSISCSSSICSFLFWALLSWALDYGFSWTKPVLLLLYNPHLQH</sequence>
<organism evidence="1 2">
    <name type="scientific">Scyliorhinus torazame</name>
    <name type="common">Cloudy catshark</name>
    <name type="synonym">Catulus torazame</name>
    <dbReference type="NCBI Taxonomy" id="75743"/>
    <lineage>
        <taxon>Eukaryota</taxon>
        <taxon>Metazoa</taxon>
        <taxon>Chordata</taxon>
        <taxon>Craniata</taxon>
        <taxon>Vertebrata</taxon>
        <taxon>Chondrichthyes</taxon>
        <taxon>Elasmobranchii</taxon>
        <taxon>Galeomorphii</taxon>
        <taxon>Galeoidea</taxon>
        <taxon>Carcharhiniformes</taxon>
        <taxon>Scyliorhinidae</taxon>
        <taxon>Scyliorhinus</taxon>
    </lineage>
</organism>
<dbReference type="EMBL" id="BFAA01002889">
    <property type="protein sequence ID" value="GCB65899.1"/>
    <property type="molecule type" value="Genomic_DNA"/>
</dbReference>
<evidence type="ECO:0000313" key="1">
    <source>
        <dbReference type="EMBL" id="GCB65899.1"/>
    </source>
</evidence>
<dbReference type="AlphaFoldDB" id="A0A401NYF6"/>
<proteinExistence type="predicted"/>
<accession>A0A401NYF6</accession>
<comment type="caution">
    <text evidence="1">The sequence shown here is derived from an EMBL/GenBank/DDBJ whole genome shotgun (WGS) entry which is preliminary data.</text>
</comment>
<evidence type="ECO:0000313" key="2">
    <source>
        <dbReference type="Proteomes" id="UP000288216"/>
    </source>
</evidence>
<keyword evidence="2" id="KW-1185">Reference proteome</keyword>
<dbReference type="Proteomes" id="UP000288216">
    <property type="component" value="Unassembled WGS sequence"/>
</dbReference>
<reference evidence="1 2" key="1">
    <citation type="journal article" date="2018" name="Nat. Ecol. Evol.">
        <title>Shark genomes provide insights into elasmobranch evolution and the origin of vertebrates.</title>
        <authorList>
            <person name="Hara Y"/>
            <person name="Yamaguchi K"/>
            <person name="Onimaru K"/>
            <person name="Kadota M"/>
            <person name="Koyanagi M"/>
            <person name="Keeley SD"/>
            <person name="Tatsumi K"/>
            <person name="Tanaka K"/>
            <person name="Motone F"/>
            <person name="Kageyama Y"/>
            <person name="Nozu R"/>
            <person name="Adachi N"/>
            <person name="Nishimura O"/>
            <person name="Nakagawa R"/>
            <person name="Tanegashima C"/>
            <person name="Kiyatake I"/>
            <person name="Matsumoto R"/>
            <person name="Murakumo K"/>
            <person name="Nishida K"/>
            <person name="Terakita A"/>
            <person name="Kuratani S"/>
            <person name="Sato K"/>
            <person name="Hyodo S Kuraku.S."/>
        </authorList>
    </citation>
    <scope>NUCLEOTIDE SEQUENCE [LARGE SCALE GENOMIC DNA]</scope>
</reference>
<protein>
    <submittedName>
        <fullName evidence="1">Uncharacterized protein</fullName>
    </submittedName>
</protein>
<gene>
    <name evidence="1" type="ORF">scyTo_0007803</name>
</gene>
<name>A0A401NYF6_SCYTO</name>